<evidence type="ECO:0000259" key="9">
    <source>
        <dbReference type="Pfam" id="PF00266"/>
    </source>
</evidence>
<evidence type="ECO:0000256" key="8">
    <source>
        <dbReference type="ARBA" id="ARBA00050776"/>
    </source>
</evidence>
<dbReference type="Proteomes" id="UP000531840">
    <property type="component" value="Unassembled WGS sequence"/>
</dbReference>
<dbReference type="SUPFAM" id="SSF53383">
    <property type="entry name" value="PLP-dependent transferases"/>
    <property type="match status" value="1"/>
</dbReference>
<accession>A0ABX2SYA3</accession>
<name>A0ABX2SYA3_9BACL</name>
<feature type="domain" description="Aminotransferase class V" evidence="9">
    <location>
        <begin position="4"/>
        <end position="356"/>
    </location>
</feature>
<reference evidence="10 11" key="1">
    <citation type="submission" date="2020-07" db="EMBL/GenBank/DDBJ databases">
        <title>MOT database genomes.</title>
        <authorList>
            <person name="Joseph S."/>
            <person name="Aduse-Opoku J."/>
            <person name="Hashim A."/>
            <person name="Wade W."/>
            <person name="Curtis M."/>
        </authorList>
    </citation>
    <scope>NUCLEOTIDE SEQUENCE [LARGE SCALE GENOMIC DNA]</scope>
    <source>
        <strain evidence="10 11">CIP 106318</strain>
    </source>
</reference>
<evidence type="ECO:0000256" key="4">
    <source>
        <dbReference type="ARBA" id="ARBA00022723"/>
    </source>
</evidence>
<keyword evidence="7" id="KW-0411">Iron-sulfur</keyword>
<dbReference type="PIRSF" id="PIRSF005572">
    <property type="entry name" value="NifS"/>
    <property type="match status" value="1"/>
</dbReference>
<dbReference type="InterPro" id="IPR016454">
    <property type="entry name" value="Cysteine_dSase"/>
</dbReference>
<dbReference type="Gene3D" id="3.40.640.10">
    <property type="entry name" value="Type I PLP-dependent aspartate aminotransferase-like (Major domain)"/>
    <property type="match status" value="1"/>
</dbReference>
<dbReference type="Pfam" id="PF00266">
    <property type="entry name" value="Aminotran_5"/>
    <property type="match status" value="1"/>
</dbReference>
<keyword evidence="6" id="KW-0408">Iron</keyword>
<comment type="caution">
    <text evidence="10">The sequence shown here is derived from an EMBL/GenBank/DDBJ whole genome shotgun (WGS) entry which is preliminary data.</text>
</comment>
<evidence type="ECO:0000256" key="6">
    <source>
        <dbReference type="ARBA" id="ARBA00023004"/>
    </source>
</evidence>
<dbReference type="PANTHER" id="PTHR11601">
    <property type="entry name" value="CYSTEINE DESULFURYLASE FAMILY MEMBER"/>
    <property type="match status" value="1"/>
</dbReference>
<comment type="catalytic activity">
    <reaction evidence="8">
        <text>(sulfur carrier)-H + L-cysteine = (sulfur carrier)-SH + L-alanine</text>
        <dbReference type="Rhea" id="RHEA:43892"/>
        <dbReference type="Rhea" id="RHEA-COMP:14737"/>
        <dbReference type="Rhea" id="RHEA-COMP:14739"/>
        <dbReference type="ChEBI" id="CHEBI:29917"/>
        <dbReference type="ChEBI" id="CHEBI:35235"/>
        <dbReference type="ChEBI" id="CHEBI:57972"/>
        <dbReference type="ChEBI" id="CHEBI:64428"/>
        <dbReference type="EC" id="2.8.1.7"/>
    </reaction>
</comment>
<evidence type="ECO:0000256" key="1">
    <source>
        <dbReference type="ARBA" id="ARBA00001933"/>
    </source>
</evidence>
<keyword evidence="3" id="KW-0808">Transferase</keyword>
<evidence type="ECO:0000313" key="10">
    <source>
        <dbReference type="EMBL" id="NYS47190.1"/>
    </source>
</evidence>
<dbReference type="Gene3D" id="1.10.260.50">
    <property type="match status" value="1"/>
</dbReference>
<keyword evidence="11" id="KW-1185">Reference proteome</keyword>
<dbReference type="EMBL" id="JACBYF010000004">
    <property type="protein sequence ID" value="NYS47190.1"/>
    <property type="molecule type" value="Genomic_DNA"/>
</dbReference>
<dbReference type="InterPro" id="IPR015424">
    <property type="entry name" value="PyrdxlP-dep_Trfase"/>
</dbReference>
<proteinExistence type="inferred from homology"/>
<evidence type="ECO:0000256" key="5">
    <source>
        <dbReference type="ARBA" id="ARBA00022898"/>
    </source>
</evidence>
<protein>
    <submittedName>
        <fullName evidence="10">Cysteine desulfurase</fullName>
    </submittedName>
</protein>
<comment type="cofactor">
    <cofactor evidence="1">
        <name>pyridoxal 5'-phosphate</name>
        <dbReference type="ChEBI" id="CHEBI:597326"/>
    </cofactor>
</comment>
<dbReference type="InterPro" id="IPR015421">
    <property type="entry name" value="PyrdxlP-dep_Trfase_major"/>
</dbReference>
<dbReference type="RefSeq" id="WP_179940791.1">
    <property type="nucleotide sequence ID" value="NZ_JACBYF010000004.1"/>
</dbReference>
<evidence type="ECO:0000256" key="7">
    <source>
        <dbReference type="ARBA" id="ARBA00023014"/>
    </source>
</evidence>
<evidence type="ECO:0000313" key="11">
    <source>
        <dbReference type="Proteomes" id="UP000531840"/>
    </source>
</evidence>
<dbReference type="InterPro" id="IPR015422">
    <property type="entry name" value="PyrdxlP-dep_Trfase_small"/>
</dbReference>
<comment type="similarity">
    <text evidence="2">Belongs to the class-V pyridoxal-phosphate-dependent aminotransferase family. NifS/IscS subfamily.</text>
</comment>
<keyword evidence="4" id="KW-0479">Metal-binding</keyword>
<dbReference type="InterPro" id="IPR000192">
    <property type="entry name" value="Aminotrans_V_dom"/>
</dbReference>
<sequence>MNKIYLDYAASSLKHFDLLKETISEFEEIYANPSSNHSLGKKNNVLLKNAREAIAKTINAKSEQIIFTSGGTEANNMVFNHISEIFSEGEIIISDIEHPSVKEAAYKLEKSGFKTIELSTKHTGVVSVGDIKQAINEKTVLISIMFANNETGIIQPIEEISKIIKDKNILFHSDIVQAYCKVNIDIEKLNIDFASVSAHKIGATNNFGFLYSKTSKITPLLVGGGQENGLRSGSSDPIGAVMLSKCAKRTIDNIDKLKELKLYFLEKLKEENISFKINGEADNSLPNIINIYFDNIQSQRLITYLDVNNIFISGGSACSSGNIKASKIITTIYDEDRANNSVRISIGFNNTEDMIDITIAKIKQLEDRILERGM</sequence>
<dbReference type="Gene3D" id="3.90.1150.10">
    <property type="entry name" value="Aspartate Aminotransferase, domain 1"/>
    <property type="match status" value="1"/>
</dbReference>
<dbReference type="PANTHER" id="PTHR11601:SF34">
    <property type="entry name" value="CYSTEINE DESULFURASE"/>
    <property type="match status" value="1"/>
</dbReference>
<gene>
    <name evidence="10" type="ORF">HZY85_03140</name>
</gene>
<keyword evidence="5" id="KW-0663">Pyridoxal phosphate</keyword>
<organism evidence="10 11">
    <name type="scientific">Gemelliphila palaticanis</name>
    <dbReference type="NCBI Taxonomy" id="81950"/>
    <lineage>
        <taxon>Bacteria</taxon>
        <taxon>Bacillati</taxon>
        <taxon>Bacillota</taxon>
        <taxon>Bacilli</taxon>
        <taxon>Bacillales</taxon>
        <taxon>Gemellaceae</taxon>
        <taxon>Gemelliphila</taxon>
    </lineage>
</organism>
<evidence type="ECO:0000256" key="3">
    <source>
        <dbReference type="ARBA" id="ARBA00022679"/>
    </source>
</evidence>
<evidence type="ECO:0000256" key="2">
    <source>
        <dbReference type="ARBA" id="ARBA00006490"/>
    </source>
</evidence>